<dbReference type="EMBL" id="BPLQ01014694">
    <property type="protein sequence ID" value="GIY82190.1"/>
    <property type="molecule type" value="Genomic_DNA"/>
</dbReference>
<proteinExistence type="predicted"/>
<sequence>MWKSCPIFNPYPNYIKSNSFPTQFGIRLERLLKRNPDKGKESLLSSIRLILRATPPPSPFPDFSGGFGSLSFPFPPDKSSDPGSPADYAVMPAASRGQPSYTDYLGGRTKDNIAICSFSLFVGTGGFGCLCSGG</sequence>
<comment type="caution">
    <text evidence="1">The sequence shown here is derived from an EMBL/GenBank/DDBJ whole genome shotgun (WGS) entry which is preliminary data.</text>
</comment>
<name>A0AAV4WJI7_9ARAC</name>
<keyword evidence="2" id="KW-1185">Reference proteome</keyword>
<dbReference type="AlphaFoldDB" id="A0AAV4WJI7"/>
<evidence type="ECO:0000313" key="2">
    <source>
        <dbReference type="Proteomes" id="UP001054837"/>
    </source>
</evidence>
<organism evidence="1 2">
    <name type="scientific">Caerostris darwini</name>
    <dbReference type="NCBI Taxonomy" id="1538125"/>
    <lineage>
        <taxon>Eukaryota</taxon>
        <taxon>Metazoa</taxon>
        <taxon>Ecdysozoa</taxon>
        <taxon>Arthropoda</taxon>
        <taxon>Chelicerata</taxon>
        <taxon>Arachnida</taxon>
        <taxon>Araneae</taxon>
        <taxon>Araneomorphae</taxon>
        <taxon>Entelegynae</taxon>
        <taxon>Araneoidea</taxon>
        <taxon>Araneidae</taxon>
        <taxon>Caerostris</taxon>
    </lineage>
</organism>
<reference evidence="1 2" key="1">
    <citation type="submission" date="2021-06" db="EMBL/GenBank/DDBJ databases">
        <title>Caerostris darwini draft genome.</title>
        <authorList>
            <person name="Kono N."/>
            <person name="Arakawa K."/>
        </authorList>
    </citation>
    <scope>NUCLEOTIDE SEQUENCE [LARGE SCALE GENOMIC DNA]</scope>
</reference>
<accession>A0AAV4WJI7</accession>
<evidence type="ECO:0000313" key="1">
    <source>
        <dbReference type="EMBL" id="GIY82190.1"/>
    </source>
</evidence>
<dbReference type="Proteomes" id="UP001054837">
    <property type="component" value="Unassembled WGS sequence"/>
</dbReference>
<protein>
    <submittedName>
        <fullName evidence="1">Uncharacterized protein</fullName>
    </submittedName>
</protein>
<gene>
    <name evidence="1" type="ORF">CDAR_173231</name>
</gene>